<evidence type="ECO:0000313" key="3">
    <source>
        <dbReference type="Proteomes" id="UP001152320"/>
    </source>
</evidence>
<dbReference type="SUPFAM" id="SSF49265">
    <property type="entry name" value="Fibronectin type III"/>
    <property type="match status" value="1"/>
</dbReference>
<sequence>MTKCWQFALLFLAFIACSKCTLLPRSLGCPMSGASFGGRLMYLGDGVSGSTILSPLANRGRIIIFQSPPAHLRSRMGSGWGQIRMGSRTCHGVASQLGQCPWNGDRPCLEKGIPCEIDIAEMQTVQTERDATACEEMTDINLGVTVRLEESTGKVRANVTWQIPSLMGNCAITFHKLTRQQLDLGNCPGQLQPDVVPIDLEKRFKNIKRLLPHAWYNVTLLVRNQAGMTHVASQDFRTPKAVPGVVDSFTVNPGGNNVRISWNELPCEQRNGENLRYKYSSWVNNKLRRTVLLDIGERYFQIKRLSTGKKWRFEKPEVVQLVMINQTLPCVPCIQEWDQLLMNKNIPPQPTYDKK</sequence>
<dbReference type="EMBL" id="JAIZAY010000014">
    <property type="protein sequence ID" value="KAJ8029929.1"/>
    <property type="molecule type" value="Genomic_DNA"/>
</dbReference>
<organism evidence="2 3">
    <name type="scientific">Holothuria leucospilota</name>
    <name type="common">Black long sea cucumber</name>
    <name type="synonym">Mertensiothuria leucospilota</name>
    <dbReference type="NCBI Taxonomy" id="206669"/>
    <lineage>
        <taxon>Eukaryota</taxon>
        <taxon>Metazoa</taxon>
        <taxon>Echinodermata</taxon>
        <taxon>Eleutherozoa</taxon>
        <taxon>Echinozoa</taxon>
        <taxon>Holothuroidea</taxon>
        <taxon>Aspidochirotacea</taxon>
        <taxon>Aspidochirotida</taxon>
        <taxon>Holothuriidae</taxon>
        <taxon>Holothuria</taxon>
    </lineage>
</organism>
<gene>
    <name evidence="2" type="ORF">HOLleu_29462</name>
</gene>
<comment type="caution">
    <text evidence="2">The sequence shown here is derived from an EMBL/GenBank/DDBJ whole genome shotgun (WGS) entry which is preliminary data.</text>
</comment>
<keyword evidence="3" id="KW-1185">Reference proteome</keyword>
<feature type="chain" id="PRO_5040391187" evidence="1">
    <location>
        <begin position="21"/>
        <end position="355"/>
    </location>
</feature>
<proteinExistence type="predicted"/>
<protein>
    <submittedName>
        <fullName evidence="2">Uncharacterized protein</fullName>
    </submittedName>
</protein>
<dbReference type="PROSITE" id="PS51257">
    <property type="entry name" value="PROKAR_LIPOPROTEIN"/>
    <property type="match status" value="1"/>
</dbReference>
<dbReference type="InterPro" id="IPR036116">
    <property type="entry name" value="FN3_sf"/>
</dbReference>
<feature type="signal peptide" evidence="1">
    <location>
        <begin position="1"/>
        <end position="20"/>
    </location>
</feature>
<evidence type="ECO:0000313" key="2">
    <source>
        <dbReference type="EMBL" id="KAJ8029929.1"/>
    </source>
</evidence>
<dbReference type="Proteomes" id="UP001152320">
    <property type="component" value="Chromosome 14"/>
</dbReference>
<dbReference type="AlphaFoldDB" id="A0A9Q1BNZ0"/>
<keyword evidence="1" id="KW-0732">Signal</keyword>
<accession>A0A9Q1BNZ0</accession>
<name>A0A9Q1BNZ0_HOLLE</name>
<reference evidence="2" key="1">
    <citation type="submission" date="2021-10" db="EMBL/GenBank/DDBJ databases">
        <title>Tropical sea cucumber genome reveals ecological adaptation and Cuvierian tubules defense mechanism.</title>
        <authorList>
            <person name="Chen T."/>
        </authorList>
    </citation>
    <scope>NUCLEOTIDE SEQUENCE</scope>
    <source>
        <strain evidence="2">Nanhai2018</strain>
        <tissue evidence="2">Muscle</tissue>
    </source>
</reference>
<evidence type="ECO:0000256" key="1">
    <source>
        <dbReference type="SAM" id="SignalP"/>
    </source>
</evidence>